<evidence type="ECO:0000256" key="1">
    <source>
        <dbReference type="SAM" id="Phobius"/>
    </source>
</evidence>
<sequence>MIPIGTLHLDPAPDDLERRSIFKYESYKAVISVKRPNEEMIRILGRTTTILSIFELVLTIPLVWFVWNPLCFLLVIPLIFRVAALPTKCVPIQSSPLFVTFHSMVIGTQALVMFGFSYLSAQAYHWSNDKGYTFVCLTCITFILALRFGLTLLQYKHLNIVRLNRILASPEIMKKGKFLIVNEPNEETIDHELKVSTENCDVYSALVYIPKFNKKMEKGLFCVLALCTQIALFGLMAYFFKIGYLAFIPFELFFFVMYGKENFFQLFFAAFTTFLAFGTEGEGTRKDFGWIAPDLETGTLALFGAVFGIFTILRLLLVASYRTHLFYSNLRDKFMDGKVVLQPV</sequence>
<protein>
    <submittedName>
        <fullName evidence="2">Protein CBG03726</fullName>
    </submittedName>
</protein>
<feature type="transmembrane region" description="Helical" evidence="1">
    <location>
        <begin position="263"/>
        <end position="279"/>
    </location>
</feature>
<keyword evidence="1" id="KW-0472">Membrane</keyword>
<name>A8WWK2_CAEBR</name>
<dbReference type="InParanoid" id="A8WWK2"/>
<feature type="transmembrane region" description="Helical" evidence="1">
    <location>
        <begin position="97"/>
        <end position="119"/>
    </location>
</feature>
<dbReference type="KEGG" id="cbr:CBG_03726"/>
<dbReference type="HOGENOM" id="CLU_807062_0_0_1"/>
<keyword evidence="1" id="KW-0812">Transmembrane</keyword>
<keyword evidence="1" id="KW-1133">Transmembrane helix</keyword>
<feature type="transmembrane region" description="Helical" evidence="1">
    <location>
        <begin position="66"/>
        <end position="85"/>
    </location>
</feature>
<keyword evidence="3" id="KW-1185">Reference proteome</keyword>
<reference evidence="2 3" key="2">
    <citation type="journal article" date="2011" name="PLoS Genet.">
        <title>Caenorhabditis briggsae recombinant inbred line genotypes reveal inter-strain incompatibility and the evolution of recombination.</title>
        <authorList>
            <person name="Ross J.A."/>
            <person name="Koboldt D.C."/>
            <person name="Staisch J.E."/>
            <person name="Chamberlin H.M."/>
            <person name="Gupta B.P."/>
            <person name="Miller R.D."/>
            <person name="Baird S.E."/>
            <person name="Haag E.S."/>
        </authorList>
    </citation>
    <scope>NUCLEOTIDE SEQUENCE [LARGE SCALE GENOMIC DNA]</scope>
    <source>
        <strain evidence="2 3">AF16</strain>
    </source>
</reference>
<reference evidence="2 3" key="1">
    <citation type="journal article" date="2003" name="PLoS Biol.">
        <title>The genome sequence of Caenorhabditis briggsae: a platform for comparative genomics.</title>
        <authorList>
            <person name="Stein L.D."/>
            <person name="Bao Z."/>
            <person name="Blasiar D."/>
            <person name="Blumenthal T."/>
            <person name="Brent M.R."/>
            <person name="Chen N."/>
            <person name="Chinwalla A."/>
            <person name="Clarke L."/>
            <person name="Clee C."/>
            <person name="Coghlan A."/>
            <person name="Coulson A."/>
            <person name="D'Eustachio P."/>
            <person name="Fitch D.H."/>
            <person name="Fulton L.A."/>
            <person name="Fulton R.E."/>
            <person name="Griffiths-Jones S."/>
            <person name="Harris T.W."/>
            <person name="Hillier L.W."/>
            <person name="Kamath R."/>
            <person name="Kuwabara P.E."/>
            <person name="Mardis E.R."/>
            <person name="Marra M.A."/>
            <person name="Miner T.L."/>
            <person name="Minx P."/>
            <person name="Mullikin J.C."/>
            <person name="Plumb R.W."/>
            <person name="Rogers J."/>
            <person name="Schein J.E."/>
            <person name="Sohrmann M."/>
            <person name="Spieth J."/>
            <person name="Stajich J.E."/>
            <person name="Wei C."/>
            <person name="Willey D."/>
            <person name="Wilson R.K."/>
            <person name="Durbin R."/>
            <person name="Waterston R.H."/>
        </authorList>
    </citation>
    <scope>NUCLEOTIDE SEQUENCE [LARGE SCALE GENOMIC DNA]</scope>
    <source>
        <strain evidence="2 3">AF16</strain>
    </source>
</reference>
<accession>A8WWK2</accession>
<proteinExistence type="predicted"/>
<gene>
    <name evidence="2 4" type="ORF">CBG03726</name>
    <name evidence="2" type="ORF">CBG_03726</name>
</gene>
<dbReference type="GeneID" id="8581179"/>
<organism evidence="2 3">
    <name type="scientific">Caenorhabditis briggsae</name>
    <dbReference type="NCBI Taxonomy" id="6238"/>
    <lineage>
        <taxon>Eukaryota</taxon>
        <taxon>Metazoa</taxon>
        <taxon>Ecdysozoa</taxon>
        <taxon>Nematoda</taxon>
        <taxon>Chromadorea</taxon>
        <taxon>Rhabditida</taxon>
        <taxon>Rhabditina</taxon>
        <taxon>Rhabditomorpha</taxon>
        <taxon>Rhabditoidea</taxon>
        <taxon>Rhabditidae</taxon>
        <taxon>Peloderinae</taxon>
        <taxon>Caenorhabditis</taxon>
    </lineage>
</organism>
<evidence type="ECO:0000313" key="4">
    <source>
        <dbReference type="WormBase" id="CBG03726"/>
    </source>
</evidence>
<evidence type="ECO:0000313" key="3">
    <source>
        <dbReference type="Proteomes" id="UP000008549"/>
    </source>
</evidence>
<feature type="transmembrane region" description="Helical" evidence="1">
    <location>
        <begin position="131"/>
        <end position="153"/>
    </location>
</feature>
<dbReference type="RefSeq" id="XP_002639185.1">
    <property type="nucleotide sequence ID" value="XM_002639139.1"/>
</dbReference>
<feature type="transmembrane region" description="Helical" evidence="1">
    <location>
        <begin position="242"/>
        <end position="258"/>
    </location>
</feature>
<dbReference type="EMBL" id="HE600990">
    <property type="protein sequence ID" value="CAP24572.1"/>
    <property type="molecule type" value="Genomic_DNA"/>
</dbReference>
<feature type="transmembrane region" description="Helical" evidence="1">
    <location>
        <begin position="299"/>
        <end position="321"/>
    </location>
</feature>
<dbReference type="eggNOG" id="ENOG502THE3">
    <property type="taxonomic scope" value="Eukaryota"/>
</dbReference>
<dbReference type="WormBase" id="CBG03726">
    <property type="protein sequence ID" value="CBP43630"/>
    <property type="gene ID" value="WBGene00026526"/>
</dbReference>
<dbReference type="Proteomes" id="UP000008549">
    <property type="component" value="Unassembled WGS sequence"/>
</dbReference>
<dbReference type="CTD" id="8581179"/>
<evidence type="ECO:0000313" key="2">
    <source>
        <dbReference type="EMBL" id="CAP24572.1"/>
    </source>
</evidence>
<dbReference type="AlphaFoldDB" id="A8WWK2"/>
<feature type="transmembrane region" description="Helical" evidence="1">
    <location>
        <begin position="219"/>
        <end position="236"/>
    </location>
</feature>